<accession>A0ABP9JWU4</accession>
<gene>
    <name evidence="3" type="ORF">GCM10023336_07570</name>
</gene>
<feature type="domain" description="HTH cro/C1-type" evidence="2">
    <location>
        <begin position="23"/>
        <end position="79"/>
    </location>
</feature>
<protein>
    <recommendedName>
        <fullName evidence="2">HTH cro/C1-type domain-containing protein</fullName>
    </recommendedName>
</protein>
<dbReference type="Proteomes" id="UP001500124">
    <property type="component" value="Unassembled WGS sequence"/>
</dbReference>
<dbReference type="PROSITE" id="PS50943">
    <property type="entry name" value="HTH_CROC1"/>
    <property type="match status" value="1"/>
</dbReference>
<dbReference type="InterPro" id="IPR001387">
    <property type="entry name" value="Cro/C1-type_HTH"/>
</dbReference>
<evidence type="ECO:0000313" key="3">
    <source>
        <dbReference type="EMBL" id="GAA5044805.1"/>
    </source>
</evidence>
<dbReference type="SMART" id="SM00530">
    <property type="entry name" value="HTH_XRE"/>
    <property type="match status" value="2"/>
</dbReference>
<comment type="caution">
    <text evidence="3">The sequence shown here is derived from an EMBL/GenBank/DDBJ whole genome shotgun (WGS) entry which is preliminary data.</text>
</comment>
<dbReference type="SUPFAM" id="SSF47413">
    <property type="entry name" value="lambda repressor-like DNA-binding domains"/>
    <property type="match status" value="1"/>
</dbReference>
<dbReference type="EMBL" id="BAABKC010000011">
    <property type="protein sequence ID" value="GAA5044805.1"/>
    <property type="molecule type" value="Genomic_DNA"/>
</dbReference>
<evidence type="ECO:0000259" key="2">
    <source>
        <dbReference type="PROSITE" id="PS50943"/>
    </source>
</evidence>
<feature type="compositionally biased region" description="Basic and acidic residues" evidence="1">
    <location>
        <begin position="243"/>
        <end position="254"/>
    </location>
</feature>
<feature type="region of interest" description="Disordered" evidence="1">
    <location>
        <begin position="225"/>
        <end position="257"/>
    </location>
</feature>
<dbReference type="CDD" id="cd00093">
    <property type="entry name" value="HTH_XRE"/>
    <property type="match status" value="1"/>
</dbReference>
<proteinExistence type="predicted"/>
<evidence type="ECO:0000313" key="4">
    <source>
        <dbReference type="Proteomes" id="UP001500124"/>
    </source>
</evidence>
<evidence type="ECO:0000256" key="1">
    <source>
        <dbReference type="SAM" id="MobiDB-lite"/>
    </source>
</evidence>
<dbReference type="InterPro" id="IPR010982">
    <property type="entry name" value="Lambda_DNA-bd_dom_sf"/>
</dbReference>
<dbReference type="Gene3D" id="1.10.260.40">
    <property type="entry name" value="lambda repressor-like DNA-binding domains"/>
    <property type="match status" value="1"/>
</dbReference>
<name>A0ABP9JWU4_9ACTN</name>
<dbReference type="Pfam" id="PF13560">
    <property type="entry name" value="HTH_31"/>
    <property type="match status" value="1"/>
</dbReference>
<sequence length="368" mass="40388">MARPNNELPDEPDLPCVELAADLRVLRRRAGLTIGALSEISGLATGTLSSAQSGVSVPSEKTLKAFVTACGDTDATTWLVRREAALRGERPASAGAPTRRMVHEDRIRPAWRGTWRRWDKTGRLTPPSGATGPRALPFWLSGLRAYRSMSFRAMARECDYAHSTLAAMANGFQPVTVRGLLAFLDACRVSSFAERVEWLELLERTCTSPRRRLDAAREQVRLRALMTGRPSDASGEAASTGGHGEDDGPRDWPELPRPAWPRQRAVHVDRLLLKTDLQALNRFYGGQFVPLLARHTGIGVSTLHRYLRNEVGFLGADQMNRLAAALVRLGSTPPPRDRLASLLPPPAAWPGADRDPMRPSGSAVRDRT</sequence>
<feature type="region of interest" description="Disordered" evidence="1">
    <location>
        <begin position="333"/>
        <end position="368"/>
    </location>
</feature>
<organism evidence="3 4">
    <name type="scientific">Streptomyces similanensis</name>
    <dbReference type="NCBI Taxonomy" id="1274988"/>
    <lineage>
        <taxon>Bacteria</taxon>
        <taxon>Bacillati</taxon>
        <taxon>Actinomycetota</taxon>
        <taxon>Actinomycetes</taxon>
        <taxon>Kitasatosporales</taxon>
        <taxon>Streptomycetaceae</taxon>
        <taxon>Streptomyces</taxon>
    </lineage>
</organism>
<reference evidence="4" key="1">
    <citation type="journal article" date="2019" name="Int. J. Syst. Evol. Microbiol.">
        <title>The Global Catalogue of Microorganisms (GCM) 10K type strain sequencing project: providing services to taxonomists for standard genome sequencing and annotation.</title>
        <authorList>
            <consortium name="The Broad Institute Genomics Platform"/>
            <consortium name="The Broad Institute Genome Sequencing Center for Infectious Disease"/>
            <person name="Wu L."/>
            <person name="Ma J."/>
        </authorList>
    </citation>
    <scope>NUCLEOTIDE SEQUENCE [LARGE SCALE GENOMIC DNA]</scope>
    <source>
        <strain evidence="4">JCM 18410</strain>
    </source>
</reference>
<keyword evidence="4" id="KW-1185">Reference proteome</keyword>